<gene>
    <name evidence="9 12" type="primary">trpD</name>
    <name evidence="12" type="ORF">FBQ73_05565</name>
</gene>
<dbReference type="Pfam" id="PF00591">
    <property type="entry name" value="Glycos_transf_3"/>
    <property type="match status" value="1"/>
</dbReference>
<evidence type="ECO:0000256" key="7">
    <source>
        <dbReference type="ARBA" id="ARBA00052328"/>
    </source>
</evidence>
<evidence type="ECO:0000256" key="5">
    <source>
        <dbReference type="ARBA" id="ARBA00022822"/>
    </source>
</evidence>
<dbReference type="InterPro" id="IPR017459">
    <property type="entry name" value="Glycosyl_Trfase_fam3_N_dom"/>
</dbReference>
<keyword evidence="6 9" id="KW-0057">Aromatic amino acid biosynthesis</keyword>
<dbReference type="GO" id="GO:0000287">
    <property type="term" value="F:magnesium ion binding"/>
    <property type="evidence" value="ECO:0007669"/>
    <property type="project" value="UniProtKB-UniRule"/>
</dbReference>
<dbReference type="GO" id="GO:0000162">
    <property type="term" value="P:L-tryptophan biosynthetic process"/>
    <property type="evidence" value="ECO:0007669"/>
    <property type="project" value="UniProtKB-UniRule"/>
</dbReference>
<proteinExistence type="inferred from homology"/>
<feature type="binding site" evidence="9">
    <location>
        <position position="167"/>
    </location>
    <ligand>
        <name>anthranilate</name>
        <dbReference type="ChEBI" id="CHEBI:16567"/>
        <label>2</label>
    </ligand>
</feature>
<comment type="catalytic activity">
    <reaction evidence="7 9">
        <text>N-(5-phospho-beta-D-ribosyl)anthranilate + diphosphate = 5-phospho-alpha-D-ribose 1-diphosphate + anthranilate</text>
        <dbReference type="Rhea" id="RHEA:11768"/>
        <dbReference type="ChEBI" id="CHEBI:16567"/>
        <dbReference type="ChEBI" id="CHEBI:18277"/>
        <dbReference type="ChEBI" id="CHEBI:33019"/>
        <dbReference type="ChEBI" id="CHEBI:58017"/>
        <dbReference type="EC" id="2.4.2.18"/>
    </reaction>
</comment>
<evidence type="ECO:0000313" key="13">
    <source>
        <dbReference type="Proteomes" id="UP000305131"/>
    </source>
</evidence>
<dbReference type="InterPro" id="IPR000312">
    <property type="entry name" value="Glycosyl_Trfase_fam3"/>
</dbReference>
<feature type="binding site" evidence="9">
    <location>
        <position position="93"/>
    </location>
    <ligand>
        <name>Mg(2+)</name>
        <dbReference type="ChEBI" id="CHEBI:18420"/>
        <label>1</label>
    </ligand>
</feature>
<evidence type="ECO:0000256" key="8">
    <source>
        <dbReference type="ARBA" id="ARBA00061188"/>
    </source>
</evidence>
<evidence type="ECO:0000259" key="11">
    <source>
        <dbReference type="Pfam" id="PF02885"/>
    </source>
</evidence>
<dbReference type="OrthoDB" id="9806430at2"/>
<name>A0A6C1KT59_XANAU</name>
<feature type="domain" description="Glycosyl transferase family 3 N-terminal" evidence="11">
    <location>
        <begin position="5"/>
        <end position="66"/>
    </location>
</feature>
<dbReference type="Pfam" id="PF02885">
    <property type="entry name" value="Glycos_trans_3N"/>
    <property type="match status" value="1"/>
</dbReference>
<accession>A0A6C1KT59</accession>
<dbReference type="Proteomes" id="UP000305131">
    <property type="component" value="Unassembled WGS sequence"/>
</dbReference>
<feature type="domain" description="Glycosyl transferase family 3" evidence="10">
    <location>
        <begin position="75"/>
        <end position="324"/>
    </location>
</feature>
<dbReference type="NCBIfam" id="TIGR01245">
    <property type="entry name" value="trpD"/>
    <property type="match status" value="1"/>
</dbReference>
<feature type="binding site" evidence="9">
    <location>
        <position position="81"/>
    </location>
    <ligand>
        <name>anthranilate</name>
        <dbReference type="ChEBI" id="CHEBI:16567"/>
        <label>1</label>
    </ligand>
</feature>
<dbReference type="InterPro" id="IPR036320">
    <property type="entry name" value="Glycosyl_Trfase_fam3_N_dom_sf"/>
</dbReference>
<dbReference type="InterPro" id="IPR035902">
    <property type="entry name" value="Nuc_phospho_transferase"/>
</dbReference>
<evidence type="ECO:0000256" key="6">
    <source>
        <dbReference type="ARBA" id="ARBA00023141"/>
    </source>
</evidence>
<comment type="cofactor">
    <cofactor evidence="9">
        <name>Mg(2+)</name>
        <dbReference type="ChEBI" id="CHEBI:18420"/>
    </cofactor>
    <text evidence="9">Binds 2 magnesium ions per monomer.</text>
</comment>
<evidence type="ECO:0000313" key="12">
    <source>
        <dbReference type="EMBL" id="TLX43586.1"/>
    </source>
</evidence>
<protein>
    <recommendedName>
        <fullName evidence="9">Anthranilate phosphoribosyltransferase</fullName>
        <ecNumber evidence="9">2.4.2.18</ecNumber>
    </recommendedName>
</protein>
<feature type="binding site" evidence="9">
    <location>
        <begin position="84"/>
        <end position="85"/>
    </location>
    <ligand>
        <name>5-phospho-alpha-D-ribose 1-diphosphate</name>
        <dbReference type="ChEBI" id="CHEBI:58017"/>
    </ligand>
</feature>
<feature type="binding site" evidence="9">
    <location>
        <position position="81"/>
    </location>
    <ligand>
        <name>5-phospho-alpha-D-ribose 1-diphosphate</name>
        <dbReference type="ChEBI" id="CHEBI:58017"/>
    </ligand>
</feature>
<feature type="binding site" evidence="9">
    <location>
        <position position="121"/>
    </location>
    <ligand>
        <name>5-phospho-alpha-D-ribose 1-diphosphate</name>
        <dbReference type="ChEBI" id="CHEBI:58017"/>
    </ligand>
</feature>
<sequence length="344" mass="35659">MNEFKPLLGKVATGASLSRDEAAYVFDKMMSGEATPSQMGALLMGLRVRGETVEEIAGAVSVMRSKMLPVEAPNEAVDVVGTGGDASGSYNISTCASFIVAGAGVPVAKHGNRALSSKSGAADVLAALGVRIDLDPAGISRCIAEAGIGFMFAPSHHPAMKHVGPTRVEMGTRTIFNLLGPLSNPAGVTRQMVGVFAKSWIVPLAEVLRTLGSEKAFVVHGSDGLDEITISGDTDIAVLDEGRIHTFTITPEDVGLKRHPAEDLKGGDAVHNAKALRAVLDGGEGAYRDVSLFNAAAALVVAGRAKDLKEGVEMARVSLDTGSARARLEHLVAVSEKLAPEAAQ</sequence>
<evidence type="ECO:0000256" key="4">
    <source>
        <dbReference type="ARBA" id="ARBA00022679"/>
    </source>
</evidence>
<dbReference type="AlphaFoldDB" id="A0A6C1KT59"/>
<dbReference type="RefSeq" id="WP_138398502.1">
    <property type="nucleotide sequence ID" value="NZ_JBAFVI010000001.1"/>
</dbReference>
<reference evidence="12 13" key="1">
    <citation type="submission" date="2019-05" db="EMBL/GenBank/DDBJ databases">
        <authorList>
            <person name="Zhou X."/>
        </authorList>
    </citation>
    <scope>NUCLEOTIDE SEQUENCE [LARGE SCALE GENOMIC DNA]</scope>
    <source>
        <strain evidence="12 13">DSM 432</strain>
    </source>
</reference>
<dbReference type="InterPro" id="IPR005940">
    <property type="entry name" value="Anthranilate_Pribosyl_Tfrase"/>
</dbReference>
<dbReference type="PANTHER" id="PTHR43285">
    <property type="entry name" value="ANTHRANILATE PHOSPHORIBOSYLTRANSFERASE"/>
    <property type="match status" value="1"/>
</dbReference>
<keyword evidence="4 9" id="KW-0808">Transferase</keyword>
<dbReference type="GO" id="GO:0004048">
    <property type="term" value="F:anthranilate phosphoribosyltransferase activity"/>
    <property type="evidence" value="ECO:0007669"/>
    <property type="project" value="UniProtKB-UniRule"/>
</dbReference>
<dbReference type="Gene3D" id="3.40.1030.10">
    <property type="entry name" value="Nucleoside phosphorylase/phosphoribosyltransferase catalytic domain"/>
    <property type="match status" value="1"/>
</dbReference>
<comment type="caution">
    <text evidence="12">The sequence shown here is derived from an EMBL/GenBank/DDBJ whole genome shotgun (WGS) entry which is preliminary data.</text>
</comment>
<dbReference type="SUPFAM" id="SSF47648">
    <property type="entry name" value="Nucleoside phosphorylase/phosphoribosyltransferase N-terminal domain"/>
    <property type="match status" value="1"/>
</dbReference>
<dbReference type="EC" id="2.4.2.18" evidence="9"/>
<keyword evidence="3 9" id="KW-0328">Glycosyltransferase</keyword>
<feature type="binding site" evidence="9">
    <location>
        <position position="227"/>
    </location>
    <ligand>
        <name>Mg(2+)</name>
        <dbReference type="ChEBI" id="CHEBI:18420"/>
        <label>1</label>
    </ligand>
</feature>
<comment type="similarity">
    <text evidence="9">Belongs to the anthranilate phosphoribosyltransferase family.</text>
</comment>
<comment type="caution">
    <text evidence="9">Lacks conserved residue(s) required for the propagation of feature annotation.</text>
</comment>
<feature type="binding site" evidence="9">
    <location>
        <begin position="109"/>
        <end position="117"/>
    </location>
    <ligand>
        <name>5-phospho-alpha-D-ribose 1-diphosphate</name>
        <dbReference type="ChEBI" id="CHEBI:58017"/>
    </ligand>
</feature>
<dbReference type="GO" id="GO:0005829">
    <property type="term" value="C:cytosol"/>
    <property type="evidence" value="ECO:0007669"/>
    <property type="project" value="TreeGrafter"/>
</dbReference>
<dbReference type="EMBL" id="VAUP01000015">
    <property type="protein sequence ID" value="TLX43586.1"/>
    <property type="molecule type" value="Genomic_DNA"/>
</dbReference>
<evidence type="ECO:0000256" key="9">
    <source>
        <dbReference type="HAMAP-Rule" id="MF_00211"/>
    </source>
</evidence>
<dbReference type="PANTHER" id="PTHR43285:SF2">
    <property type="entry name" value="ANTHRANILATE PHOSPHORIBOSYLTRANSFERASE"/>
    <property type="match status" value="1"/>
</dbReference>
<comment type="similarity">
    <text evidence="8">In the C-terminal section; belongs to the anthranilate phosphoribosyltransferase family.</text>
</comment>
<evidence type="ECO:0000259" key="10">
    <source>
        <dbReference type="Pfam" id="PF00591"/>
    </source>
</evidence>
<comment type="subunit">
    <text evidence="9">Homodimer.</text>
</comment>
<evidence type="ECO:0000256" key="2">
    <source>
        <dbReference type="ARBA" id="ARBA00022605"/>
    </source>
</evidence>
<dbReference type="GeneID" id="95772928"/>
<evidence type="ECO:0000256" key="3">
    <source>
        <dbReference type="ARBA" id="ARBA00022676"/>
    </source>
</evidence>
<comment type="pathway">
    <text evidence="1 9">Amino-acid biosynthesis; L-tryptophan biosynthesis; L-tryptophan from chorismate: step 2/5.</text>
</comment>
<dbReference type="SUPFAM" id="SSF52418">
    <property type="entry name" value="Nucleoside phosphorylase/phosphoribosyltransferase catalytic domain"/>
    <property type="match status" value="1"/>
</dbReference>
<feature type="binding site" evidence="9">
    <location>
        <position position="89"/>
    </location>
    <ligand>
        <name>5-phospho-alpha-D-ribose 1-diphosphate</name>
        <dbReference type="ChEBI" id="CHEBI:58017"/>
    </ligand>
</feature>
<feature type="binding site" evidence="9">
    <location>
        <begin position="91"/>
        <end position="94"/>
    </location>
    <ligand>
        <name>5-phospho-alpha-D-ribose 1-diphosphate</name>
        <dbReference type="ChEBI" id="CHEBI:58017"/>
    </ligand>
</feature>
<evidence type="ECO:0000256" key="1">
    <source>
        <dbReference type="ARBA" id="ARBA00004907"/>
    </source>
</evidence>
<keyword evidence="2 9" id="KW-0028">Amino-acid biosynthesis</keyword>
<dbReference type="HAMAP" id="MF_00211">
    <property type="entry name" value="TrpD"/>
    <property type="match status" value="1"/>
</dbReference>
<dbReference type="UniPathway" id="UPA00035">
    <property type="reaction ID" value="UER00041"/>
</dbReference>
<keyword evidence="9" id="KW-0460">Magnesium</keyword>
<organism evidence="12 13">
    <name type="scientific">Xanthobacter autotrophicus</name>
    <dbReference type="NCBI Taxonomy" id="280"/>
    <lineage>
        <taxon>Bacteria</taxon>
        <taxon>Pseudomonadati</taxon>
        <taxon>Pseudomonadota</taxon>
        <taxon>Alphaproteobacteria</taxon>
        <taxon>Hyphomicrobiales</taxon>
        <taxon>Xanthobacteraceae</taxon>
        <taxon>Xanthobacter</taxon>
    </lineage>
</organism>
<feature type="binding site" evidence="9">
    <location>
        <position position="112"/>
    </location>
    <ligand>
        <name>anthranilate</name>
        <dbReference type="ChEBI" id="CHEBI:16567"/>
        <label>1</label>
    </ligand>
</feature>
<keyword evidence="9" id="KW-0479">Metal-binding</keyword>
<feature type="binding site" evidence="9">
    <location>
        <position position="226"/>
    </location>
    <ligand>
        <name>Mg(2+)</name>
        <dbReference type="ChEBI" id="CHEBI:18420"/>
        <label>2</label>
    </ligand>
</feature>
<dbReference type="Gene3D" id="1.20.970.10">
    <property type="entry name" value="Transferase, Pyrimidine Nucleoside Phosphorylase, Chain C"/>
    <property type="match status" value="1"/>
</dbReference>
<feature type="binding site" evidence="9">
    <location>
        <position position="227"/>
    </location>
    <ligand>
        <name>Mg(2+)</name>
        <dbReference type="ChEBI" id="CHEBI:18420"/>
        <label>2</label>
    </ligand>
</feature>
<dbReference type="FunFam" id="3.40.1030.10:FF:000002">
    <property type="entry name" value="Anthranilate phosphoribosyltransferase"/>
    <property type="match status" value="1"/>
</dbReference>
<keyword evidence="5 9" id="KW-0822">Tryptophan biosynthesis</keyword>
<comment type="function">
    <text evidence="9">Catalyzes the transfer of the phosphoribosyl group of 5-phosphorylribose-1-pyrophosphate (PRPP) to anthranilate to yield N-(5'-phosphoribosyl)-anthranilate (PRA).</text>
</comment>